<keyword evidence="1" id="KW-0732">Signal</keyword>
<dbReference type="VEuPathDB" id="PiroplasmaDB:BBOV_II002660"/>
<evidence type="ECO:0000313" key="2">
    <source>
        <dbReference type="EMBL" id="EDO06221.1"/>
    </source>
</evidence>
<dbReference type="KEGG" id="bbo:BBOV_II002660"/>
<dbReference type="GeneID" id="5478018"/>
<protein>
    <submittedName>
        <fullName evidence="2">Uncharacterized protein</fullName>
    </submittedName>
</protein>
<dbReference type="EMBL" id="AAXT01000003">
    <property type="protein sequence ID" value="EDO06221.1"/>
    <property type="molecule type" value="Genomic_DNA"/>
</dbReference>
<dbReference type="Proteomes" id="UP000002173">
    <property type="component" value="Unassembled WGS sequence"/>
</dbReference>
<dbReference type="AlphaFoldDB" id="A7ATG0"/>
<organism evidence="2 3">
    <name type="scientific">Babesia bovis</name>
    <dbReference type="NCBI Taxonomy" id="5865"/>
    <lineage>
        <taxon>Eukaryota</taxon>
        <taxon>Sar</taxon>
        <taxon>Alveolata</taxon>
        <taxon>Apicomplexa</taxon>
        <taxon>Aconoidasida</taxon>
        <taxon>Piroplasmida</taxon>
        <taxon>Babesiidae</taxon>
        <taxon>Babesia</taxon>
    </lineage>
</organism>
<feature type="signal peptide" evidence="1">
    <location>
        <begin position="1"/>
        <end position="20"/>
    </location>
</feature>
<feature type="chain" id="PRO_5002706936" evidence="1">
    <location>
        <begin position="21"/>
        <end position="342"/>
    </location>
</feature>
<dbReference type="InParanoid" id="A7ATG0"/>
<reference evidence="3" key="3">
    <citation type="journal article" date="2021" name="Int. J. Parasitol.">
        <title>Comparative analysis of gene expression between Babesia bovis blood stages and kinetes allowed by improved genome annotation.</title>
        <authorList>
            <person name="Ueti M.W."/>
            <person name="Johnson W.C."/>
            <person name="Kappmeyer L.S."/>
            <person name="Herndon D.R."/>
            <person name="Mousel M.R."/>
            <person name="Reif K.E."/>
            <person name="Taus N.S."/>
            <person name="Ifeonu O.O."/>
            <person name="Silva J.C."/>
            <person name="Suarez C.E."/>
            <person name="Brayton K.A."/>
        </authorList>
    </citation>
    <scope>NUCLEOTIDE SEQUENCE [LARGE SCALE GENOMIC DNA]</scope>
</reference>
<gene>
    <name evidence="2" type="ORF">BBOV_II002660</name>
</gene>
<evidence type="ECO:0000313" key="3">
    <source>
        <dbReference type="Proteomes" id="UP000002173"/>
    </source>
</evidence>
<name>A7ATG0_BABBO</name>
<keyword evidence="3" id="KW-1185">Reference proteome</keyword>
<reference evidence="3" key="2">
    <citation type="journal article" date="2020" name="Data Brief">
        <title>Transcriptome dataset of Babesia bovis life stages within vertebrate and invertebrate hosts.</title>
        <authorList>
            <person name="Ueti M.W."/>
            <person name="Johnson W.C."/>
            <person name="Kappmeyer L.S."/>
            <person name="Herndon D.R."/>
            <person name="Mousel M.R."/>
            <person name="Reif K.E."/>
            <person name="Taus N.S."/>
            <person name="Ifeonu O.O."/>
            <person name="Silva J.C."/>
            <person name="Suarez C.E."/>
            <person name="Brayton K.A."/>
        </authorList>
    </citation>
    <scope>NUCLEOTIDE SEQUENCE [LARGE SCALE GENOMIC DNA]</scope>
</reference>
<dbReference type="OMA" id="WNRTVYS"/>
<evidence type="ECO:0000256" key="1">
    <source>
        <dbReference type="SAM" id="SignalP"/>
    </source>
</evidence>
<dbReference type="RefSeq" id="XP_001609789.1">
    <property type="nucleotide sequence ID" value="XM_001609739.1"/>
</dbReference>
<reference evidence="2 3" key="1">
    <citation type="journal article" date="2007" name="PLoS Pathog.">
        <title>Genome sequence of Babesia bovis and comparative analysis of apicomplexan hemoprotozoa.</title>
        <authorList>
            <person name="Brayton K.A."/>
            <person name="Lau A.O.T."/>
            <person name="Herndon D.R."/>
            <person name="Hannick L."/>
            <person name="Kappmeyer L.S."/>
            <person name="Berens S.J."/>
            <person name="Bidwell S.L."/>
            <person name="Brown W.C."/>
            <person name="Crabtree J."/>
            <person name="Fadrosh D."/>
            <person name="Feldblum T."/>
            <person name="Forberger H.A."/>
            <person name="Haas B.J."/>
            <person name="Howell J.M."/>
            <person name="Khouri H."/>
            <person name="Koo H."/>
            <person name="Mann D.J."/>
            <person name="Norimine J."/>
            <person name="Paulsen I.T."/>
            <person name="Radune D."/>
            <person name="Ren Q."/>
            <person name="Smith R.K. Jr."/>
            <person name="Suarez C.E."/>
            <person name="White O."/>
            <person name="Wortman J.R."/>
            <person name="Knowles D.P. Jr."/>
            <person name="McElwain T.F."/>
            <person name="Nene V.M."/>
        </authorList>
    </citation>
    <scope>NUCLEOTIDE SEQUENCE [LARGE SCALE GENOMIC DNA]</scope>
    <source>
        <strain evidence="2">T2Bo</strain>
    </source>
</reference>
<dbReference type="eggNOG" id="ENOG502SEDS">
    <property type="taxonomic scope" value="Eukaryota"/>
</dbReference>
<accession>A7ATG0</accession>
<comment type="caution">
    <text evidence="2">The sequence shown here is derived from an EMBL/GenBank/DDBJ whole genome shotgun (WGS) entry which is preliminary data.</text>
</comment>
<proteinExistence type="predicted"/>
<sequence length="342" mass="38038">MKSHIAWKLVVTLAFCLVDGVRLPHPNIASITFPIQCNTVEGNNRGAIALAVTRQFALHNAVDFAHKNVQEIANKTTGNSEIDDAISFYAAYQDRILRELLLPAVNAVSKGRYAESSKPHKVKNVEWDIAVSTPDKPLQCAVLASVPPGTILVRPKPGPGEVEASDYISIMALNDIVRSQPSSLSLLFPSAQPSEVYKLYAHASLPTILVAYLSCSKFFRRALSALLITSVAAAAHQMILDLLIALLRTRTFWHPYVYGLWSRIYHTPVPLLALTAKRIAELSYDAFISVEEYLHRCGIDLESHMLNGDLYRHILHRKVIKNHMGLHMRYEPVFSGSEVHIA</sequence>